<dbReference type="Pfam" id="PF00933">
    <property type="entry name" value="Glyco_hydro_3"/>
    <property type="match status" value="1"/>
</dbReference>
<name>A0ABQ3XP30_9ACTN</name>
<dbReference type="InterPro" id="IPR017853">
    <property type="entry name" value="GH"/>
</dbReference>
<dbReference type="Gene3D" id="3.40.50.1700">
    <property type="entry name" value="Glycoside hydrolase family 3 C-terminal domain"/>
    <property type="match status" value="1"/>
</dbReference>
<dbReference type="InterPro" id="IPR036881">
    <property type="entry name" value="Glyco_hydro_3_C_sf"/>
</dbReference>
<accession>A0ABQ3XP30</accession>
<sequence>MDLTTLLGRMTLDQKVAQLTGLSVRGLLQSSAGSGGSPLDELLRQAPHGLGHLSMIWRLGDTDDSLRQALADIQERARDLTPYGIGVLFHGEGANGLVFPAGLQFPTPWGQAATWDPQLTGRASSVTAAQMDRIGIPLMFSPVLDLARDPRWGRVHETYGEDPELVAQFAVGFVRGVQETGSNVVATGKHFLGYGHSEGGLNKAATHLGPRALLDDYAEPFRRAVAEAGLPVVMNSYNTVDGVPAAANRWLLTEVLRDRLGFDGLTVSDYGSIDMLRSVHHTAATAGEAGRQAITAGLDVELPRNDCFSALVTEVEQGRLSEQVIDRAVLRVLTLKDRLGLIPSSTVPARTAADRDLPAEAARAGRELAERGLTLLANDGTLPLRPNARIAVIGPVADELRIHFGAYTGVADAELAVGIRAILNQEIPGVTQDDIVMHNLFATRTPGVEPLFEEVARRLHPNGRSVVEALRELGADVTHTPLGNVADPTPVDADAVTTAVQDADVIVAVVGERTGWLGNHTAGEGITAVSPSVPGNQQDLIRRAAATGKPVVTVVVSGRPLVMPDIARDSAAVLLAPLLSEYAGTAVARALLGAVNPSGRLPSTFPRHLGQIPIYHGHQYGSGYAHPTGVTSDYVDLDDQRPLYAFGHGLSYSTFTAGEPEFTADGVLRARLTVTNTSTVDGETVVQLYARDEVATVVRPVRRLLAFTRIALAAGESREVLLEAPLERLFYTFPDGSRGLEAGEVTLMAGFSSDDLPCSATVTVPAAGDAHRR</sequence>
<dbReference type="PRINTS" id="PR00133">
    <property type="entry name" value="GLHYDRLASE3"/>
</dbReference>
<dbReference type="Proteomes" id="UP000612282">
    <property type="component" value="Unassembled WGS sequence"/>
</dbReference>
<dbReference type="RefSeq" id="WP_203807083.1">
    <property type="nucleotide sequence ID" value="NZ_BAAAQE010000105.1"/>
</dbReference>
<dbReference type="InterPro" id="IPR002772">
    <property type="entry name" value="Glyco_hydro_3_C"/>
</dbReference>
<dbReference type="InterPro" id="IPR013783">
    <property type="entry name" value="Ig-like_fold"/>
</dbReference>
<keyword evidence="10" id="KW-1185">Reference proteome</keyword>
<dbReference type="EC" id="3.2.1.21" evidence="3"/>
<dbReference type="Gene3D" id="2.60.40.10">
    <property type="entry name" value="Immunoglobulins"/>
    <property type="match status" value="1"/>
</dbReference>
<dbReference type="Gene3D" id="3.20.20.300">
    <property type="entry name" value="Glycoside hydrolase, family 3, N-terminal domain"/>
    <property type="match status" value="1"/>
</dbReference>
<feature type="domain" description="Fibronectin type III-like" evidence="8">
    <location>
        <begin position="684"/>
        <end position="753"/>
    </location>
</feature>
<dbReference type="SMART" id="SM01217">
    <property type="entry name" value="Fn3_like"/>
    <property type="match status" value="1"/>
</dbReference>
<dbReference type="InterPro" id="IPR036962">
    <property type="entry name" value="Glyco_hydro_3_N_sf"/>
</dbReference>
<dbReference type="PANTHER" id="PTHR30620">
    <property type="entry name" value="PERIPLASMIC BETA-GLUCOSIDASE-RELATED"/>
    <property type="match status" value="1"/>
</dbReference>
<dbReference type="SUPFAM" id="SSF52279">
    <property type="entry name" value="Beta-D-glucan exohydrolase, C-terminal domain"/>
    <property type="match status" value="1"/>
</dbReference>
<evidence type="ECO:0000256" key="6">
    <source>
        <dbReference type="ARBA" id="ARBA00023295"/>
    </source>
</evidence>
<dbReference type="EMBL" id="BOMG01000105">
    <property type="protein sequence ID" value="GID60246.1"/>
    <property type="molecule type" value="Genomic_DNA"/>
</dbReference>
<reference evidence="9 10" key="1">
    <citation type="submission" date="2021-01" db="EMBL/GenBank/DDBJ databases">
        <title>Whole genome shotgun sequence of Actinoplanes couchii NBRC 106145.</title>
        <authorList>
            <person name="Komaki H."/>
            <person name="Tamura T."/>
        </authorList>
    </citation>
    <scope>NUCLEOTIDE SEQUENCE [LARGE SCALE GENOMIC DNA]</scope>
    <source>
        <strain evidence="9 10">NBRC 106145</strain>
    </source>
</reference>
<evidence type="ECO:0000256" key="3">
    <source>
        <dbReference type="ARBA" id="ARBA00012744"/>
    </source>
</evidence>
<organism evidence="9 10">
    <name type="scientific">Actinoplanes couchii</name>
    <dbReference type="NCBI Taxonomy" id="403638"/>
    <lineage>
        <taxon>Bacteria</taxon>
        <taxon>Bacillati</taxon>
        <taxon>Actinomycetota</taxon>
        <taxon>Actinomycetes</taxon>
        <taxon>Micromonosporales</taxon>
        <taxon>Micromonosporaceae</taxon>
        <taxon>Actinoplanes</taxon>
    </lineage>
</organism>
<evidence type="ECO:0000313" key="10">
    <source>
        <dbReference type="Proteomes" id="UP000612282"/>
    </source>
</evidence>
<dbReference type="InterPro" id="IPR001764">
    <property type="entry name" value="Glyco_hydro_3_N"/>
</dbReference>
<evidence type="ECO:0000256" key="5">
    <source>
        <dbReference type="ARBA" id="ARBA00022801"/>
    </source>
</evidence>
<dbReference type="SUPFAM" id="SSF51445">
    <property type="entry name" value="(Trans)glycosidases"/>
    <property type="match status" value="1"/>
</dbReference>
<keyword evidence="5 7" id="KW-0378">Hydrolase</keyword>
<evidence type="ECO:0000256" key="7">
    <source>
        <dbReference type="RuleBase" id="RU361161"/>
    </source>
</evidence>
<comment type="catalytic activity">
    <reaction evidence="1">
        <text>Hydrolysis of terminal, non-reducing beta-D-glucosyl residues with release of beta-D-glucose.</text>
        <dbReference type="EC" id="3.2.1.21"/>
    </reaction>
</comment>
<dbReference type="PROSITE" id="PS00775">
    <property type="entry name" value="GLYCOSYL_HYDROL_F3"/>
    <property type="match status" value="1"/>
</dbReference>
<evidence type="ECO:0000256" key="2">
    <source>
        <dbReference type="ARBA" id="ARBA00005336"/>
    </source>
</evidence>
<dbReference type="PANTHER" id="PTHR30620:SF16">
    <property type="entry name" value="LYSOSOMAL BETA GLUCOSIDASE"/>
    <property type="match status" value="1"/>
</dbReference>
<protein>
    <recommendedName>
        <fullName evidence="3">beta-glucosidase</fullName>
        <ecNumber evidence="3">3.2.1.21</ecNumber>
    </recommendedName>
</protein>
<dbReference type="Pfam" id="PF01915">
    <property type="entry name" value="Glyco_hydro_3_C"/>
    <property type="match status" value="1"/>
</dbReference>
<dbReference type="InterPro" id="IPR051915">
    <property type="entry name" value="Cellulose_Degrad_GH3"/>
</dbReference>
<comment type="similarity">
    <text evidence="2 7">Belongs to the glycosyl hydrolase 3 family.</text>
</comment>
<dbReference type="InterPro" id="IPR026891">
    <property type="entry name" value="Fn3-like"/>
</dbReference>
<dbReference type="Pfam" id="PF14310">
    <property type="entry name" value="Fn3-like"/>
    <property type="match status" value="1"/>
</dbReference>
<evidence type="ECO:0000313" key="9">
    <source>
        <dbReference type="EMBL" id="GID60246.1"/>
    </source>
</evidence>
<dbReference type="InterPro" id="IPR019800">
    <property type="entry name" value="Glyco_hydro_3_AS"/>
</dbReference>
<comment type="caution">
    <text evidence="9">The sequence shown here is derived from an EMBL/GenBank/DDBJ whole genome shotgun (WGS) entry which is preliminary data.</text>
</comment>
<keyword evidence="6 7" id="KW-0326">Glycosidase</keyword>
<proteinExistence type="inferred from homology"/>
<evidence type="ECO:0000256" key="4">
    <source>
        <dbReference type="ARBA" id="ARBA00022729"/>
    </source>
</evidence>
<evidence type="ECO:0000259" key="8">
    <source>
        <dbReference type="SMART" id="SM01217"/>
    </source>
</evidence>
<evidence type="ECO:0000256" key="1">
    <source>
        <dbReference type="ARBA" id="ARBA00000448"/>
    </source>
</evidence>
<keyword evidence="4" id="KW-0732">Signal</keyword>
<gene>
    <name evidence="9" type="ORF">Aco03nite_086500</name>
</gene>